<evidence type="ECO:0000256" key="1">
    <source>
        <dbReference type="ARBA" id="ARBA00022884"/>
    </source>
</evidence>
<evidence type="ECO:0000256" key="3">
    <source>
        <dbReference type="SAM" id="MobiDB-lite"/>
    </source>
</evidence>
<feature type="domain" description="RRM" evidence="4">
    <location>
        <begin position="28"/>
        <end position="106"/>
    </location>
</feature>
<evidence type="ECO:0000256" key="2">
    <source>
        <dbReference type="PROSITE-ProRule" id="PRU00176"/>
    </source>
</evidence>
<protein>
    <recommendedName>
        <fullName evidence="4">RRM domain-containing protein</fullName>
    </recommendedName>
</protein>
<dbReference type="GO" id="GO:0003723">
    <property type="term" value="F:RNA binding"/>
    <property type="evidence" value="ECO:0007669"/>
    <property type="project" value="UniProtKB-UniRule"/>
</dbReference>
<reference evidence="5 6" key="1">
    <citation type="submission" date="2016-07" db="EMBL/GenBank/DDBJ databases">
        <title>Pervasive Adenine N6-methylation of Active Genes in Fungi.</title>
        <authorList>
            <consortium name="DOE Joint Genome Institute"/>
            <person name="Mondo S.J."/>
            <person name="Dannebaum R.O."/>
            <person name="Kuo R.C."/>
            <person name="Labutti K."/>
            <person name="Haridas S."/>
            <person name="Kuo A."/>
            <person name="Salamov A."/>
            <person name="Ahrendt S.R."/>
            <person name="Lipzen A."/>
            <person name="Sullivan W."/>
            <person name="Andreopoulos W.B."/>
            <person name="Clum A."/>
            <person name="Lindquist E."/>
            <person name="Daum C."/>
            <person name="Ramamoorthy G.K."/>
            <person name="Gryganskyi A."/>
            <person name="Culley D."/>
            <person name="Magnuson J.K."/>
            <person name="James T.Y."/>
            <person name="O'Malley M.A."/>
            <person name="Stajich J.E."/>
            <person name="Spatafora J.W."/>
            <person name="Visel A."/>
            <person name="Grigoriev I.V."/>
        </authorList>
    </citation>
    <scope>NUCLEOTIDE SEQUENCE [LARGE SCALE GENOMIC DNA]</scope>
    <source>
        <strain evidence="5 6">12-1054</strain>
    </source>
</reference>
<dbReference type="SUPFAM" id="SSF54928">
    <property type="entry name" value="RNA-binding domain, RBD"/>
    <property type="match status" value="1"/>
</dbReference>
<dbReference type="AlphaFoldDB" id="A0A1Y2ETB7"/>
<dbReference type="STRING" id="56484.A0A1Y2ETB7"/>
<dbReference type="SMART" id="SM00360">
    <property type="entry name" value="RRM"/>
    <property type="match status" value="1"/>
</dbReference>
<dbReference type="CDD" id="cd12411">
    <property type="entry name" value="RRM_ist3_like"/>
    <property type="match status" value="1"/>
</dbReference>
<evidence type="ECO:0000313" key="6">
    <source>
        <dbReference type="Proteomes" id="UP000193685"/>
    </source>
</evidence>
<feature type="region of interest" description="Disordered" evidence="3">
    <location>
        <begin position="131"/>
        <end position="216"/>
    </location>
</feature>
<dbReference type="GeneID" id="63788711"/>
<dbReference type="InterPro" id="IPR045844">
    <property type="entry name" value="RRM_Ist3-like"/>
</dbReference>
<dbReference type="OrthoDB" id="2573941at2759"/>
<dbReference type="Gene3D" id="3.30.70.330">
    <property type="match status" value="1"/>
</dbReference>
<dbReference type="GO" id="GO:0000398">
    <property type="term" value="P:mRNA splicing, via spliceosome"/>
    <property type="evidence" value="ECO:0007669"/>
    <property type="project" value="InterPro"/>
</dbReference>
<dbReference type="RefSeq" id="XP_040722108.1">
    <property type="nucleotide sequence ID" value="XM_040872112.1"/>
</dbReference>
<dbReference type="PROSITE" id="PS50102">
    <property type="entry name" value="RRM"/>
    <property type="match status" value="1"/>
</dbReference>
<dbReference type="GO" id="GO:0005686">
    <property type="term" value="C:U2 snRNP"/>
    <property type="evidence" value="ECO:0007669"/>
    <property type="project" value="TreeGrafter"/>
</dbReference>
<dbReference type="PANTHER" id="PTHR45880">
    <property type="entry name" value="RNA-BINDING MOTIF PROTEIN, X-LINKED 2"/>
    <property type="match status" value="1"/>
</dbReference>
<sequence>MNRIEKLNNAQLTAKDSESWHNDYKDSAYIYIGGLPYTLTEGDIVCIFSQYGEPLDVNLLRDKQTGKSKGFAFLRYADQRSTVLAVDNLTGASVLGRTLRVDHCSNYKQPKGEGSQADWEQDPRAAMNVAPPAVSLSEEQNEPAQKEQDFTAGIDPEDPMFEYLVQQRKEEAAAAVSAKKDKGKRSHRERFERHRHHHRRRRSRSQSHSRSRSPKR</sequence>
<keyword evidence="6" id="KW-1185">Reference proteome</keyword>
<dbReference type="OMA" id="PMEQFIK"/>
<dbReference type="PANTHER" id="PTHR45880:SF1">
    <property type="entry name" value="RNA-BINDING MOTIF PROTEIN, X-LINKED 2"/>
    <property type="match status" value="1"/>
</dbReference>
<accession>A0A1Y2ETB7</accession>
<name>A0A1Y2ETB7_PROLT</name>
<gene>
    <name evidence="5" type="ORF">BCR37DRAFT_406691</name>
</gene>
<dbReference type="InterPro" id="IPR035979">
    <property type="entry name" value="RBD_domain_sf"/>
</dbReference>
<dbReference type="InterPro" id="IPR051847">
    <property type="entry name" value="RNA_proc/Spliceosome_comp"/>
</dbReference>
<comment type="caution">
    <text evidence="5">The sequence shown here is derived from an EMBL/GenBank/DDBJ whole genome shotgun (WGS) entry which is preliminary data.</text>
</comment>
<dbReference type="Proteomes" id="UP000193685">
    <property type="component" value="Unassembled WGS sequence"/>
</dbReference>
<dbReference type="GO" id="GO:0071013">
    <property type="term" value="C:catalytic step 2 spliceosome"/>
    <property type="evidence" value="ECO:0007669"/>
    <property type="project" value="TreeGrafter"/>
</dbReference>
<feature type="compositionally biased region" description="Basic residues" evidence="3">
    <location>
        <begin position="181"/>
        <end position="216"/>
    </location>
</feature>
<dbReference type="InterPro" id="IPR012677">
    <property type="entry name" value="Nucleotide-bd_a/b_plait_sf"/>
</dbReference>
<dbReference type="InterPro" id="IPR000504">
    <property type="entry name" value="RRM_dom"/>
</dbReference>
<dbReference type="EMBL" id="MCFI01000028">
    <property type="protein sequence ID" value="ORY74802.1"/>
    <property type="molecule type" value="Genomic_DNA"/>
</dbReference>
<dbReference type="GO" id="GO:0071011">
    <property type="term" value="C:precatalytic spliceosome"/>
    <property type="evidence" value="ECO:0007669"/>
    <property type="project" value="TreeGrafter"/>
</dbReference>
<proteinExistence type="predicted"/>
<dbReference type="Pfam" id="PF00076">
    <property type="entry name" value="RRM_1"/>
    <property type="match status" value="1"/>
</dbReference>
<keyword evidence="1 2" id="KW-0694">RNA-binding</keyword>
<evidence type="ECO:0000259" key="4">
    <source>
        <dbReference type="PROSITE" id="PS50102"/>
    </source>
</evidence>
<organism evidence="5 6">
    <name type="scientific">Protomyces lactucae-debilis</name>
    <dbReference type="NCBI Taxonomy" id="2754530"/>
    <lineage>
        <taxon>Eukaryota</taxon>
        <taxon>Fungi</taxon>
        <taxon>Dikarya</taxon>
        <taxon>Ascomycota</taxon>
        <taxon>Taphrinomycotina</taxon>
        <taxon>Taphrinomycetes</taxon>
        <taxon>Taphrinales</taxon>
        <taxon>Protomycetaceae</taxon>
        <taxon>Protomyces</taxon>
    </lineage>
</organism>
<evidence type="ECO:0000313" key="5">
    <source>
        <dbReference type="EMBL" id="ORY74802.1"/>
    </source>
</evidence>